<dbReference type="SUPFAM" id="SSF48230">
    <property type="entry name" value="Chondroitin AC/alginate lyase"/>
    <property type="match status" value="1"/>
</dbReference>
<proteinExistence type="predicted"/>
<sequence>MPTDRTNRFGDLCRTALLDETAPILELLRQDVLWRDNLPSARCHALQAIYPLAYLHKTRFAGNAYYRSADVLDAITEVGDFLCACTRPGRSGAYAASAHSLLATLDWAILFWLDGYGLIRGALDAPRRRRWEAALSGVLSGYERRLRGFMDQERFNSSSFGTSPNHAMSYATDLLVAGIVLKSPSWLRLAEAFAERFVQCQRPAGYWAEGHGPVGGYQAVSMAGVARFNAMRPKAIYREALARALDYHETISYPDHTFVALIDKRQRYAGRPNIHGLYGFSFIPRGRALAMATLQAAMKRPGQAKASHLPRMLENCVYFKPGPIPRFRPWRGQRMLEDHSCFVREGPWQYNLSVNPVVVNPRSPFRLDCQSLFSVWHESVGLIVSGAQDKNRTRHNTFCTKGGAGLGILHGGRIGNLCEPRYLEAFHSSNITGRIEI</sequence>
<feature type="non-terminal residue" evidence="1">
    <location>
        <position position="437"/>
    </location>
</feature>
<dbReference type="EMBL" id="LAZR01026980">
    <property type="protein sequence ID" value="KKL67112.1"/>
    <property type="molecule type" value="Genomic_DNA"/>
</dbReference>
<accession>A0A0F9GVF5</accession>
<evidence type="ECO:0000313" key="1">
    <source>
        <dbReference type="EMBL" id="KKL67112.1"/>
    </source>
</evidence>
<name>A0A0F9GVF5_9ZZZZ</name>
<dbReference type="InterPro" id="IPR008929">
    <property type="entry name" value="Chondroitin_lyas"/>
</dbReference>
<dbReference type="Gene3D" id="1.50.10.100">
    <property type="entry name" value="Chondroitin AC/alginate lyase"/>
    <property type="match status" value="1"/>
</dbReference>
<dbReference type="AlphaFoldDB" id="A0A0F9GVF5"/>
<gene>
    <name evidence="1" type="ORF">LCGC14_2138230</name>
</gene>
<reference evidence="1" key="1">
    <citation type="journal article" date="2015" name="Nature">
        <title>Complex archaea that bridge the gap between prokaryotes and eukaryotes.</title>
        <authorList>
            <person name="Spang A."/>
            <person name="Saw J.H."/>
            <person name="Jorgensen S.L."/>
            <person name="Zaremba-Niedzwiedzka K."/>
            <person name="Martijn J."/>
            <person name="Lind A.E."/>
            <person name="van Eijk R."/>
            <person name="Schleper C."/>
            <person name="Guy L."/>
            <person name="Ettema T.J."/>
        </authorList>
    </citation>
    <scope>NUCLEOTIDE SEQUENCE</scope>
</reference>
<comment type="caution">
    <text evidence="1">The sequence shown here is derived from an EMBL/GenBank/DDBJ whole genome shotgun (WGS) entry which is preliminary data.</text>
</comment>
<protein>
    <recommendedName>
        <fullName evidence="2">Heparin-sulfate lyase N-terminal domain-containing protein</fullName>
    </recommendedName>
</protein>
<evidence type="ECO:0008006" key="2">
    <source>
        <dbReference type="Google" id="ProtNLM"/>
    </source>
</evidence>
<organism evidence="1">
    <name type="scientific">marine sediment metagenome</name>
    <dbReference type="NCBI Taxonomy" id="412755"/>
    <lineage>
        <taxon>unclassified sequences</taxon>
        <taxon>metagenomes</taxon>
        <taxon>ecological metagenomes</taxon>
    </lineage>
</organism>